<proteinExistence type="predicted"/>
<organism evidence="2 3">
    <name type="scientific">Actinomadura physcomitrii</name>
    <dbReference type="NCBI Taxonomy" id="2650748"/>
    <lineage>
        <taxon>Bacteria</taxon>
        <taxon>Bacillati</taxon>
        <taxon>Actinomycetota</taxon>
        <taxon>Actinomycetes</taxon>
        <taxon>Streptosporangiales</taxon>
        <taxon>Thermomonosporaceae</taxon>
        <taxon>Actinomadura</taxon>
    </lineage>
</organism>
<evidence type="ECO:0000256" key="1">
    <source>
        <dbReference type="SAM" id="Phobius"/>
    </source>
</evidence>
<dbReference type="RefSeq" id="WP_151595838.1">
    <property type="nucleotide sequence ID" value="NZ_WBMS02000018.1"/>
</dbReference>
<keyword evidence="1" id="KW-1133">Transmembrane helix</keyword>
<keyword evidence="1" id="KW-0472">Membrane</keyword>
<evidence type="ECO:0000313" key="3">
    <source>
        <dbReference type="Proteomes" id="UP000462055"/>
    </source>
</evidence>
<feature type="transmembrane region" description="Helical" evidence="1">
    <location>
        <begin position="117"/>
        <end position="138"/>
    </location>
</feature>
<evidence type="ECO:0000313" key="2">
    <source>
        <dbReference type="EMBL" id="MWA03301.1"/>
    </source>
</evidence>
<dbReference type="Proteomes" id="UP000462055">
    <property type="component" value="Unassembled WGS sequence"/>
</dbReference>
<reference evidence="2" key="1">
    <citation type="submission" date="2019-12" db="EMBL/GenBank/DDBJ databases">
        <title>Actinomadura physcomitrii sp. nov., a novel actinomycete isolated from moss [Physcomitrium sphaericum (Ludw) Fuernr].</title>
        <authorList>
            <person name="Zhuang X."/>
        </authorList>
    </citation>
    <scope>NUCLEOTIDE SEQUENCE [LARGE SCALE GENOMIC DNA]</scope>
    <source>
        <strain evidence="2">LD22</strain>
    </source>
</reference>
<feature type="transmembrane region" description="Helical" evidence="1">
    <location>
        <begin position="86"/>
        <end position="105"/>
    </location>
</feature>
<accession>A0A6I4MI06</accession>
<sequence>MLRYSGPLSDAHQSYLRTRVQEIVGTSLRMPSEAEERADPVRADEVYETVGAVLRARARSLRGTQLVAEHNGEYGFRRNALGLRRLALAVCLISLAGLAAVAVWATMSDEPVSVSAIVMWSVMTIADIGMLTFWFAVVRPGWVETAAWEYARQLYETAAVSEVGNTIG</sequence>
<keyword evidence="3" id="KW-1185">Reference proteome</keyword>
<gene>
    <name evidence="2" type="ORF">F8568_023560</name>
</gene>
<keyword evidence="1" id="KW-0812">Transmembrane</keyword>
<comment type="caution">
    <text evidence="2">The sequence shown here is derived from an EMBL/GenBank/DDBJ whole genome shotgun (WGS) entry which is preliminary data.</text>
</comment>
<name>A0A6I4MI06_9ACTN</name>
<protein>
    <submittedName>
        <fullName evidence="2">Uncharacterized protein</fullName>
    </submittedName>
</protein>
<dbReference type="EMBL" id="WBMS02000018">
    <property type="protein sequence ID" value="MWA03301.1"/>
    <property type="molecule type" value="Genomic_DNA"/>
</dbReference>
<dbReference type="AlphaFoldDB" id="A0A6I4MI06"/>